<feature type="domain" description="Carbohydrate kinase FGGY N-terminal" evidence="9">
    <location>
        <begin position="4"/>
        <end position="244"/>
    </location>
</feature>
<evidence type="ECO:0000256" key="7">
    <source>
        <dbReference type="ARBA" id="ARBA00023308"/>
    </source>
</evidence>
<dbReference type="GO" id="GO:0008993">
    <property type="term" value="F:rhamnulokinase activity"/>
    <property type="evidence" value="ECO:0007669"/>
    <property type="project" value="UniProtKB-UniRule"/>
</dbReference>
<evidence type="ECO:0000256" key="4">
    <source>
        <dbReference type="ARBA" id="ARBA00022777"/>
    </source>
</evidence>
<feature type="domain" description="Carbohydrate kinase FGGY C-terminal" evidence="10">
    <location>
        <begin position="255"/>
        <end position="441"/>
    </location>
</feature>
<dbReference type="Proteomes" id="UP000623269">
    <property type="component" value="Unassembled WGS sequence"/>
</dbReference>
<evidence type="ECO:0000256" key="2">
    <source>
        <dbReference type="ARBA" id="ARBA00022679"/>
    </source>
</evidence>
<proteinExistence type="inferred from homology"/>
<keyword evidence="12" id="KW-1185">Reference proteome</keyword>
<dbReference type="GO" id="GO:0005524">
    <property type="term" value="F:ATP binding"/>
    <property type="evidence" value="ECO:0007669"/>
    <property type="project" value="UniProtKB-KW"/>
</dbReference>
<accession>A0A8J7GYF8</accession>
<protein>
    <recommendedName>
        <fullName evidence="8">Rhamnulokinase</fullName>
        <ecNumber evidence="8">2.7.1.5</ecNumber>
    </recommendedName>
</protein>
<dbReference type="SUPFAM" id="SSF53067">
    <property type="entry name" value="Actin-like ATPase domain"/>
    <property type="match status" value="2"/>
</dbReference>
<keyword evidence="5" id="KW-0067">ATP-binding</keyword>
<name>A0A8J7GYF8_9FIRM</name>
<dbReference type="PANTHER" id="PTHR10196">
    <property type="entry name" value="SUGAR KINASE"/>
    <property type="match status" value="1"/>
</dbReference>
<dbReference type="Gene3D" id="3.30.420.40">
    <property type="match status" value="2"/>
</dbReference>
<dbReference type="GO" id="GO:0005829">
    <property type="term" value="C:cytosol"/>
    <property type="evidence" value="ECO:0007669"/>
    <property type="project" value="TreeGrafter"/>
</dbReference>
<keyword evidence="2 11" id="KW-0808">Transferase</keyword>
<keyword evidence="6" id="KW-1015">Disulfide bond</keyword>
<dbReference type="Pfam" id="PF02782">
    <property type="entry name" value="FGGY_C"/>
    <property type="match status" value="1"/>
</dbReference>
<dbReference type="CDD" id="cd07771">
    <property type="entry name" value="ASKHA_NBD_FGGY_RhaB-like"/>
    <property type="match status" value="1"/>
</dbReference>
<dbReference type="NCBIfam" id="TIGR02627">
    <property type="entry name" value="rhamnulo_kin"/>
    <property type="match status" value="1"/>
</dbReference>
<evidence type="ECO:0000259" key="9">
    <source>
        <dbReference type="Pfam" id="PF00370"/>
    </source>
</evidence>
<evidence type="ECO:0000256" key="6">
    <source>
        <dbReference type="ARBA" id="ARBA00023157"/>
    </source>
</evidence>
<dbReference type="EMBL" id="JAEAGR010000005">
    <property type="protein sequence ID" value="MBH1940509.1"/>
    <property type="molecule type" value="Genomic_DNA"/>
</dbReference>
<dbReference type="InterPro" id="IPR018484">
    <property type="entry name" value="FGGY_N"/>
</dbReference>
<dbReference type="InterPro" id="IPR018485">
    <property type="entry name" value="FGGY_C"/>
</dbReference>
<keyword evidence="4" id="KW-0418">Kinase</keyword>
<organism evidence="11 12">
    <name type="scientific">Mobilitalea sibirica</name>
    <dbReference type="NCBI Taxonomy" id="1462919"/>
    <lineage>
        <taxon>Bacteria</taxon>
        <taxon>Bacillati</taxon>
        <taxon>Bacillota</taxon>
        <taxon>Clostridia</taxon>
        <taxon>Lachnospirales</taxon>
        <taxon>Lachnospiraceae</taxon>
        <taxon>Mobilitalea</taxon>
    </lineage>
</organism>
<evidence type="ECO:0000259" key="10">
    <source>
        <dbReference type="Pfam" id="PF02782"/>
    </source>
</evidence>
<evidence type="ECO:0000256" key="5">
    <source>
        <dbReference type="ARBA" id="ARBA00022840"/>
    </source>
</evidence>
<dbReference type="GO" id="GO:0004370">
    <property type="term" value="F:glycerol kinase activity"/>
    <property type="evidence" value="ECO:0007669"/>
    <property type="project" value="TreeGrafter"/>
</dbReference>
<evidence type="ECO:0000256" key="1">
    <source>
        <dbReference type="ARBA" id="ARBA00009156"/>
    </source>
</evidence>
<evidence type="ECO:0000256" key="3">
    <source>
        <dbReference type="ARBA" id="ARBA00022741"/>
    </source>
</evidence>
<keyword evidence="7" id="KW-0684">Rhamnose metabolism</keyword>
<comment type="similarity">
    <text evidence="1">Belongs to the FGGY kinase family.</text>
</comment>
<dbReference type="GO" id="GO:0019301">
    <property type="term" value="P:rhamnose catabolic process"/>
    <property type="evidence" value="ECO:0007669"/>
    <property type="project" value="UniProtKB-UniRule"/>
</dbReference>
<reference evidence="11" key="1">
    <citation type="submission" date="2020-12" db="EMBL/GenBank/DDBJ databases">
        <title>M. sibirica DSM 26468T genome.</title>
        <authorList>
            <person name="Thieme N."/>
            <person name="Rettenmaier R."/>
            <person name="Zverlov V."/>
            <person name="Liebl W."/>
        </authorList>
    </citation>
    <scope>NUCLEOTIDE SEQUENCE</scope>
    <source>
        <strain evidence="11">DSM 26468</strain>
    </source>
</reference>
<gene>
    <name evidence="11" type="primary">rhaB</name>
    <name evidence="11" type="ORF">I5677_06375</name>
</gene>
<dbReference type="RefSeq" id="WP_197660735.1">
    <property type="nucleotide sequence ID" value="NZ_JAEAGR010000005.1"/>
</dbReference>
<dbReference type="AlphaFoldDB" id="A0A8J7GYF8"/>
<sequence length="466" mass="53057">MQKYYLAIDIGASSGRHVLGYMNNGKLTLEEVYRFENNLIKQNKHLCWDLKGLFQEIVNGLKICKKQNRIPTSMGIDTWAVDFVLLDKDGQILGDTVAYRDSRTNGMDRKVGDLISLESLYQRTGIQKLNFNTIYQLMAVKQNHPKYLDKAKDFLMIPDYFHYLLTGNKCVEYTNATTTQLVNLKTKDWDYELMDLLEFPRDIFKAIHMPMTVVGSFRKDIIDEVGFDCQVVLPATHDTGSAVLAVPSKQEDFIYLSSGTWSLMGIESMKPYNSAYSMEHNFTNEGGFEYRYRCLKNIMGLWMVQCIRRELKSKCTYEELCQLAKEADDFPSRLDVNAEVFLAPESMIQEIKYYCKKTNQPIPVTIGELAACIYHSLAESYAVTVNEIERLTGITYSGIHIVGGGSNAGYLNELTAKATGKEIYIGPVEATAIGNLLVQMMKDNVFCSLKDARECVYHSFEIQKLI</sequence>
<evidence type="ECO:0000256" key="8">
    <source>
        <dbReference type="NCBIfam" id="TIGR02627"/>
    </source>
</evidence>
<dbReference type="PANTHER" id="PTHR10196:SF93">
    <property type="entry name" value="L-RHAMNULOKINASE"/>
    <property type="match status" value="1"/>
</dbReference>
<dbReference type="InterPro" id="IPR043129">
    <property type="entry name" value="ATPase_NBD"/>
</dbReference>
<dbReference type="InterPro" id="IPR013449">
    <property type="entry name" value="Rhamnulokinase"/>
</dbReference>
<evidence type="ECO:0000313" key="11">
    <source>
        <dbReference type="EMBL" id="MBH1940509.1"/>
    </source>
</evidence>
<evidence type="ECO:0000313" key="12">
    <source>
        <dbReference type="Proteomes" id="UP000623269"/>
    </source>
</evidence>
<dbReference type="GO" id="GO:0006071">
    <property type="term" value="P:glycerol metabolic process"/>
    <property type="evidence" value="ECO:0007669"/>
    <property type="project" value="TreeGrafter"/>
</dbReference>
<keyword evidence="3" id="KW-0547">Nucleotide-binding</keyword>
<comment type="caution">
    <text evidence="11">The sequence shown here is derived from an EMBL/GenBank/DDBJ whole genome shotgun (WGS) entry which is preliminary data.</text>
</comment>
<dbReference type="Pfam" id="PF00370">
    <property type="entry name" value="FGGY_N"/>
    <property type="match status" value="1"/>
</dbReference>
<dbReference type="EC" id="2.7.1.5" evidence="8"/>